<name>A0ACB0LL34_TRIPR</name>
<accession>A0ACB0LL34</accession>
<evidence type="ECO:0000313" key="2">
    <source>
        <dbReference type="Proteomes" id="UP001177021"/>
    </source>
</evidence>
<reference evidence="1" key="1">
    <citation type="submission" date="2023-10" db="EMBL/GenBank/DDBJ databases">
        <authorList>
            <person name="Rodriguez Cubillos JULIANA M."/>
            <person name="De Vega J."/>
        </authorList>
    </citation>
    <scope>NUCLEOTIDE SEQUENCE</scope>
</reference>
<sequence length="260" mass="28957">MLRYFQFNNSWKLNLNQTHKEHLIHEFREGNGNVPVGCSCLRLNKSGVDDLNAKLPLDLPPILVEETSIPVGLHGSQVKDVYSISMVPEEGENASSTSPLAFLSVVEVPNQAKSGMCLDAHINCQNNIDFQMKSKDTYTQCIVDIPNANGNSVSPESYEDGVESFKTGNSPTSVLWRESSLKAGAKLMQSLVNLSNPRDKPVTEKLHDLPSNKWRRYKRSTSFDSRKVALLFSILSSLGTLVLIYLTLRVRQKADGFVLM</sequence>
<evidence type="ECO:0000313" key="1">
    <source>
        <dbReference type="EMBL" id="CAJ2667847.1"/>
    </source>
</evidence>
<protein>
    <submittedName>
        <fullName evidence="1">Uncharacterized protein</fullName>
    </submittedName>
</protein>
<dbReference type="EMBL" id="CASHSV030000513">
    <property type="protein sequence ID" value="CAJ2667847.1"/>
    <property type="molecule type" value="Genomic_DNA"/>
</dbReference>
<dbReference type="Proteomes" id="UP001177021">
    <property type="component" value="Unassembled WGS sequence"/>
</dbReference>
<comment type="caution">
    <text evidence="1">The sequence shown here is derived from an EMBL/GenBank/DDBJ whole genome shotgun (WGS) entry which is preliminary data.</text>
</comment>
<proteinExistence type="predicted"/>
<organism evidence="1 2">
    <name type="scientific">Trifolium pratense</name>
    <name type="common">Red clover</name>
    <dbReference type="NCBI Taxonomy" id="57577"/>
    <lineage>
        <taxon>Eukaryota</taxon>
        <taxon>Viridiplantae</taxon>
        <taxon>Streptophyta</taxon>
        <taxon>Embryophyta</taxon>
        <taxon>Tracheophyta</taxon>
        <taxon>Spermatophyta</taxon>
        <taxon>Magnoliopsida</taxon>
        <taxon>eudicotyledons</taxon>
        <taxon>Gunneridae</taxon>
        <taxon>Pentapetalae</taxon>
        <taxon>rosids</taxon>
        <taxon>fabids</taxon>
        <taxon>Fabales</taxon>
        <taxon>Fabaceae</taxon>
        <taxon>Papilionoideae</taxon>
        <taxon>50 kb inversion clade</taxon>
        <taxon>NPAAA clade</taxon>
        <taxon>Hologalegina</taxon>
        <taxon>IRL clade</taxon>
        <taxon>Trifolieae</taxon>
        <taxon>Trifolium</taxon>
    </lineage>
</organism>
<keyword evidence="2" id="KW-1185">Reference proteome</keyword>
<gene>
    <name evidence="1" type="ORF">MILVUS5_LOCUS32368</name>
</gene>